<dbReference type="Proteomes" id="UP000254808">
    <property type="component" value="Chromosome"/>
</dbReference>
<reference evidence="4 5" key="1">
    <citation type="submission" date="2018-03" db="EMBL/GenBank/DDBJ databases">
        <title>Phenotypic and genomic properties of Cyclonatronum proteinivorum gen. nov., sp. nov., a haloalkaliphilic bacteroidete from soda lakes possessing Na+-translocating rhodopsin.</title>
        <authorList>
            <person name="Toshchakov S.V."/>
            <person name="Korzhenkov A."/>
            <person name="Samarov N.I."/>
            <person name="Kublanov I.V."/>
            <person name="Muntyan M.S."/>
            <person name="Sorokin D.Y."/>
        </authorList>
    </citation>
    <scope>NUCLEOTIDE SEQUENCE [LARGE SCALE GENOMIC DNA]</scope>
    <source>
        <strain evidence="4 5">Omega</strain>
    </source>
</reference>
<protein>
    <recommendedName>
        <fullName evidence="3">Cytokinin riboside 5'-monophosphate phosphoribohydrolase</fullName>
        <ecNumber evidence="3">3.2.2.n1</ecNumber>
    </recommendedName>
</protein>
<keyword evidence="3" id="KW-0203">Cytokinin biosynthesis</keyword>
<dbReference type="Gene3D" id="3.40.50.450">
    <property type="match status" value="1"/>
</dbReference>
<evidence type="ECO:0000256" key="1">
    <source>
        <dbReference type="ARBA" id="ARBA00000274"/>
    </source>
</evidence>
<dbReference type="Pfam" id="PF03641">
    <property type="entry name" value="Lysine_decarbox"/>
    <property type="match status" value="1"/>
</dbReference>
<keyword evidence="3" id="KW-0378">Hydrolase</keyword>
<evidence type="ECO:0000313" key="5">
    <source>
        <dbReference type="Proteomes" id="UP000254808"/>
    </source>
</evidence>
<dbReference type="EC" id="3.2.2.n1" evidence="3"/>
<dbReference type="RefSeq" id="WP_240644846.1">
    <property type="nucleotide sequence ID" value="NZ_CP027806.1"/>
</dbReference>
<dbReference type="GO" id="GO:0008714">
    <property type="term" value="F:AMP nucleosidase activity"/>
    <property type="evidence" value="ECO:0007669"/>
    <property type="project" value="UniProtKB-EC"/>
</dbReference>
<name>A0A345UIQ6_9BACT</name>
<evidence type="ECO:0000256" key="2">
    <source>
        <dbReference type="ARBA" id="ARBA00006763"/>
    </source>
</evidence>
<dbReference type="GO" id="GO:0009691">
    <property type="term" value="P:cytokinin biosynthetic process"/>
    <property type="evidence" value="ECO:0007669"/>
    <property type="project" value="UniProtKB-UniRule"/>
</dbReference>
<dbReference type="PANTHER" id="PTHR31223:SF70">
    <property type="entry name" value="LOG FAMILY PROTEIN YJL055W"/>
    <property type="match status" value="1"/>
</dbReference>
<dbReference type="PANTHER" id="PTHR31223">
    <property type="entry name" value="LOG FAMILY PROTEIN YJL055W"/>
    <property type="match status" value="1"/>
</dbReference>
<dbReference type="GO" id="GO:0005829">
    <property type="term" value="C:cytosol"/>
    <property type="evidence" value="ECO:0007669"/>
    <property type="project" value="TreeGrafter"/>
</dbReference>
<dbReference type="EMBL" id="CP027806">
    <property type="protein sequence ID" value="AXJ00358.1"/>
    <property type="molecule type" value="Genomic_DNA"/>
</dbReference>
<dbReference type="NCBIfam" id="TIGR00730">
    <property type="entry name" value="Rossman fold protein, TIGR00730 family"/>
    <property type="match status" value="1"/>
</dbReference>
<dbReference type="InterPro" id="IPR031100">
    <property type="entry name" value="LOG_fam"/>
</dbReference>
<evidence type="ECO:0000313" key="4">
    <source>
        <dbReference type="EMBL" id="AXJ00358.1"/>
    </source>
</evidence>
<dbReference type="AlphaFoldDB" id="A0A345UIQ6"/>
<dbReference type="KEGG" id="cprv:CYPRO_1093"/>
<evidence type="ECO:0000256" key="3">
    <source>
        <dbReference type="RuleBase" id="RU363015"/>
    </source>
</evidence>
<comment type="catalytic activity">
    <reaction evidence="1">
        <text>AMP + H2O = D-ribose 5-phosphate + adenine</text>
        <dbReference type="Rhea" id="RHEA:20129"/>
        <dbReference type="ChEBI" id="CHEBI:15377"/>
        <dbReference type="ChEBI" id="CHEBI:16708"/>
        <dbReference type="ChEBI" id="CHEBI:78346"/>
        <dbReference type="ChEBI" id="CHEBI:456215"/>
        <dbReference type="EC" id="3.2.2.4"/>
    </reaction>
</comment>
<gene>
    <name evidence="4" type="ORF">CYPRO_1093</name>
</gene>
<comment type="similarity">
    <text evidence="2 3">Belongs to the LOG family.</text>
</comment>
<accession>A0A345UIQ6</accession>
<proteinExistence type="inferred from homology"/>
<dbReference type="InterPro" id="IPR005269">
    <property type="entry name" value="LOG"/>
</dbReference>
<organism evidence="4 5">
    <name type="scientific">Cyclonatronum proteinivorum</name>
    <dbReference type="NCBI Taxonomy" id="1457365"/>
    <lineage>
        <taxon>Bacteria</taxon>
        <taxon>Pseudomonadati</taxon>
        <taxon>Balneolota</taxon>
        <taxon>Balneolia</taxon>
        <taxon>Balneolales</taxon>
        <taxon>Cyclonatronaceae</taxon>
        <taxon>Cyclonatronum</taxon>
    </lineage>
</organism>
<keyword evidence="5" id="KW-1185">Reference proteome</keyword>
<dbReference type="SUPFAM" id="SSF102405">
    <property type="entry name" value="MCP/YpsA-like"/>
    <property type="match status" value="1"/>
</dbReference>
<sequence>MQPHPISTIAVYCGSSPGNQAEYCEQAAQTGRLIASRGMGIVYGGAKVGVMGAVADGALAAGGTVTGILPQFLEAREVAHHGLTELIMVETMHERKLMMYERADVILALPGGFGTMEELFEMLTWAQLGLHQKPIGLLNTGGFYDPLLLLAETMFQKGFIREAHRHIFIHDTEPEALLKKIEAFTPPQLGKLMTRDRI</sequence>